<dbReference type="PROSITE" id="PS01054">
    <property type="entry name" value="TRANSALDOLASE_1"/>
    <property type="match status" value="1"/>
</dbReference>
<dbReference type="InterPro" id="IPR013785">
    <property type="entry name" value="Aldolase_TIM"/>
</dbReference>
<dbReference type="Proteomes" id="UP000190868">
    <property type="component" value="Chromosome"/>
</dbReference>
<evidence type="ECO:0000313" key="13">
    <source>
        <dbReference type="Proteomes" id="UP000190868"/>
    </source>
</evidence>
<evidence type="ECO:0000313" key="12">
    <source>
        <dbReference type="EMBL" id="AQW88313.1"/>
    </source>
</evidence>
<evidence type="ECO:0000256" key="7">
    <source>
        <dbReference type="ARBA" id="ARBA00022679"/>
    </source>
</evidence>
<name>A0A1S6U9A1_9BACT</name>
<comment type="subcellular location">
    <subcellularLocation>
        <location evidence="2 11">Cytoplasm</location>
    </subcellularLocation>
</comment>
<keyword evidence="6 11" id="KW-0963">Cytoplasm</keyword>
<sequence length="332" mass="37423">MYNKNINFSLWCDFIEREFLNNEFVDLISKDIINGATSNPAIFKSAFVGSEAYKTAIKNSHKRHPKDIYETLATQDIKMAACKLLKNYANNDDGFVSIEVDPNLHDNVNATVEEGKRLHQMIKMPNVMIKVPATKEGFEAMSALMADGISVNATLIFSPEQARGCLDAFKDGVAQYQKRFVNTMLPQGVISIFVSRFDRLLDDKMQEKSLPKSQIGIMNATKIYHMIKDENLSNVRALFASTGVKGNELRADYYVRELMFENTINTAPLDTIKEFIKQKAEPKVATSKENVDSFFSVLKNANIDLQTAYRDLLNDGLKAFVVAFDDILKGLK</sequence>
<evidence type="ECO:0000256" key="10">
    <source>
        <dbReference type="ARBA" id="ARBA00048810"/>
    </source>
</evidence>
<keyword evidence="8 11" id="KW-0570">Pentose shunt</keyword>
<dbReference type="GO" id="GO:0005975">
    <property type="term" value="P:carbohydrate metabolic process"/>
    <property type="evidence" value="ECO:0007669"/>
    <property type="project" value="InterPro"/>
</dbReference>
<gene>
    <name evidence="11 12" type="primary">tal</name>
    <name evidence="12" type="ORF">CPIN18021_1529</name>
</gene>
<comment type="catalytic activity">
    <reaction evidence="10 11">
        <text>D-sedoheptulose 7-phosphate + D-glyceraldehyde 3-phosphate = D-erythrose 4-phosphate + beta-D-fructose 6-phosphate</text>
        <dbReference type="Rhea" id="RHEA:17053"/>
        <dbReference type="ChEBI" id="CHEBI:16897"/>
        <dbReference type="ChEBI" id="CHEBI:57483"/>
        <dbReference type="ChEBI" id="CHEBI:57634"/>
        <dbReference type="ChEBI" id="CHEBI:59776"/>
        <dbReference type="EC" id="2.2.1.2"/>
    </reaction>
</comment>
<dbReference type="NCBIfam" id="TIGR00876">
    <property type="entry name" value="tal_mycobact"/>
    <property type="match status" value="1"/>
</dbReference>
<dbReference type="InterPro" id="IPR001585">
    <property type="entry name" value="TAL/FSA"/>
</dbReference>
<evidence type="ECO:0000256" key="5">
    <source>
        <dbReference type="ARBA" id="ARBA00013151"/>
    </source>
</evidence>
<dbReference type="InterPro" id="IPR018225">
    <property type="entry name" value="Transaldolase_AS"/>
</dbReference>
<accession>A0A1S6U9A1</accession>
<evidence type="ECO:0000256" key="8">
    <source>
        <dbReference type="ARBA" id="ARBA00023126"/>
    </source>
</evidence>
<keyword evidence="7 11" id="KW-0808">Transferase</keyword>
<evidence type="ECO:0000256" key="3">
    <source>
        <dbReference type="ARBA" id="ARBA00004857"/>
    </source>
</evidence>
<dbReference type="EMBL" id="CP017258">
    <property type="protein sequence ID" value="AQW88313.1"/>
    <property type="molecule type" value="Genomic_DNA"/>
</dbReference>
<evidence type="ECO:0000256" key="6">
    <source>
        <dbReference type="ARBA" id="ARBA00022490"/>
    </source>
</evidence>
<evidence type="ECO:0000256" key="1">
    <source>
        <dbReference type="ARBA" id="ARBA00003518"/>
    </source>
</evidence>
<dbReference type="GO" id="GO:0006098">
    <property type="term" value="P:pentose-phosphate shunt"/>
    <property type="evidence" value="ECO:0007669"/>
    <property type="project" value="UniProtKB-UniRule"/>
</dbReference>
<keyword evidence="13" id="KW-1185">Reference proteome</keyword>
<evidence type="ECO:0000256" key="11">
    <source>
        <dbReference type="HAMAP-Rule" id="MF_00493"/>
    </source>
</evidence>
<comment type="function">
    <text evidence="1 11">Transaldolase is important for the balance of metabolites in the pentose-phosphate pathway.</text>
</comment>
<dbReference type="RefSeq" id="WP_078424762.1">
    <property type="nucleotide sequence ID" value="NZ_CP017258.1"/>
</dbReference>
<dbReference type="GO" id="GO:0005737">
    <property type="term" value="C:cytoplasm"/>
    <property type="evidence" value="ECO:0007669"/>
    <property type="project" value="UniProtKB-SubCell"/>
</dbReference>
<evidence type="ECO:0000256" key="9">
    <source>
        <dbReference type="ARBA" id="ARBA00023270"/>
    </source>
</evidence>
<dbReference type="NCBIfam" id="NF003026">
    <property type="entry name" value="PRK03903.1"/>
    <property type="match status" value="1"/>
</dbReference>
<protein>
    <recommendedName>
        <fullName evidence="5 11">Transaldolase</fullName>
        <ecNumber evidence="5 11">2.2.1.2</ecNumber>
    </recommendedName>
</protein>
<dbReference type="Gene3D" id="3.20.20.70">
    <property type="entry name" value="Aldolase class I"/>
    <property type="match status" value="1"/>
</dbReference>
<evidence type="ECO:0000256" key="2">
    <source>
        <dbReference type="ARBA" id="ARBA00004496"/>
    </source>
</evidence>
<dbReference type="SUPFAM" id="SSF51569">
    <property type="entry name" value="Aldolase"/>
    <property type="match status" value="1"/>
</dbReference>
<keyword evidence="9 11" id="KW-0704">Schiff base</keyword>
<dbReference type="PIRSF" id="PIRSF036915">
    <property type="entry name" value="Trnald_Bac_Plnt"/>
    <property type="match status" value="1"/>
</dbReference>
<dbReference type="InterPro" id="IPR004732">
    <property type="entry name" value="Transaldolase_2"/>
</dbReference>
<dbReference type="PANTHER" id="PTHR10683:SF31">
    <property type="entry name" value="TRANSALDOLASE"/>
    <property type="match status" value="1"/>
</dbReference>
<dbReference type="EC" id="2.2.1.2" evidence="5 11"/>
<reference evidence="13" key="1">
    <citation type="submission" date="2016-09" db="EMBL/GenBank/DDBJ databases">
        <title>Comparative genomics of the Campylobacter concisus group.</title>
        <authorList>
            <person name="Miller W.G."/>
            <person name="Yee E."/>
            <person name="Chapman M.H."/>
            <person name="Huynh S."/>
            <person name="Bono J.L."/>
            <person name="On S.L.W."/>
            <person name="StLeger J."/>
            <person name="Foster G."/>
            <person name="Parker C.T."/>
        </authorList>
    </citation>
    <scope>NUCLEOTIDE SEQUENCE [LARGE SCALE GENOMIC DNA]</scope>
    <source>
        <strain evidence="13">RM18021</strain>
    </source>
</reference>
<dbReference type="Pfam" id="PF00923">
    <property type="entry name" value="TAL_FSA"/>
    <property type="match status" value="1"/>
</dbReference>
<dbReference type="UniPathway" id="UPA00115">
    <property type="reaction ID" value="UER00414"/>
</dbReference>
<comment type="similarity">
    <text evidence="4 11">Belongs to the transaldolase family. Type 2 subfamily.</text>
</comment>
<dbReference type="HAMAP" id="MF_00493">
    <property type="entry name" value="Transaldolase_2"/>
    <property type="match status" value="1"/>
</dbReference>
<proteinExistence type="inferred from homology"/>
<evidence type="ECO:0000256" key="4">
    <source>
        <dbReference type="ARBA" id="ARBA00008426"/>
    </source>
</evidence>
<feature type="active site" description="Schiff-base intermediate with substrate" evidence="11">
    <location>
        <position position="130"/>
    </location>
</feature>
<dbReference type="PANTHER" id="PTHR10683">
    <property type="entry name" value="TRANSALDOLASE"/>
    <property type="match status" value="1"/>
</dbReference>
<dbReference type="GO" id="GO:0004801">
    <property type="term" value="F:transaldolase activity"/>
    <property type="evidence" value="ECO:0007669"/>
    <property type="project" value="UniProtKB-UniRule"/>
</dbReference>
<dbReference type="AlphaFoldDB" id="A0A1S6U9A1"/>
<organism evidence="12 13">
    <name type="scientific">Campylobacter pinnipediorum subsp. caledonicus</name>
    <dbReference type="NCBI Taxonomy" id="1874362"/>
    <lineage>
        <taxon>Bacteria</taxon>
        <taxon>Pseudomonadati</taxon>
        <taxon>Campylobacterota</taxon>
        <taxon>Epsilonproteobacteria</taxon>
        <taxon>Campylobacterales</taxon>
        <taxon>Campylobacteraceae</taxon>
        <taxon>Campylobacter</taxon>
    </lineage>
</organism>
<comment type="pathway">
    <text evidence="3 11">Carbohydrate degradation; pentose phosphate pathway; D-glyceraldehyde 3-phosphate and beta-D-fructose 6-phosphate from D-ribose 5-phosphate and D-xylulose 5-phosphate (non-oxidative stage): step 2/3.</text>
</comment>